<protein>
    <submittedName>
        <fullName evidence="4">Alkylation response protein AidB-like acyl-CoA dehydrogenase</fullName>
    </submittedName>
</protein>
<dbReference type="InterPro" id="IPR050741">
    <property type="entry name" value="Acyl-CoA_dehydrogenase"/>
</dbReference>
<dbReference type="InterPro" id="IPR036250">
    <property type="entry name" value="AcylCo_DH-like_C"/>
</dbReference>
<dbReference type="EMBL" id="JAVDSG010000001">
    <property type="protein sequence ID" value="MDR6593990.1"/>
    <property type="molecule type" value="Genomic_DNA"/>
</dbReference>
<gene>
    <name evidence="4" type="ORF">J2S66_002374</name>
</gene>
<accession>A0ABU1PTL5</accession>
<keyword evidence="2" id="KW-0560">Oxidoreductase</keyword>
<reference evidence="4 5" key="1">
    <citation type="submission" date="2023-07" db="EMBL/GenBank/DDBJ databases">
        <title>Sequencing the genomes of 1000 actinobacteria strains.</title>
        <authorList>
            <person name="Klenk H.-P."/>
        </authorList>
    </citation>
    <scope>NUCLEOTIDE SEQUENCE [LARGE SCALE GENOMIC DNA]</scope>
    <source>
        <strain evidence="4 5">DSM 43749</strain>
    </source>
</reference>
<organism evidence="4 5">
    <name type="scientific">Saccharothrix longispora</name>
    <dbReference type="NCBI Taxonomy" id="33920"/>
    <lineage>
        <taxon>Bacteria</taxon>
        <taxon>Bacillati</taxon>
        <taxon>Actinomycetota</taxon>
        <taxon>Actinomycetes</taxon>
        <taxon>Pseudonocardiales</taxon>
        <taxon>Pseudonocardiaceae</taxon>
        <taxon>Saccharothrix</taxon>
    </lineage>
</organism>
<dbReference type="RefSeq" id="WP_310306978.1">
    <property type="nucleotide sequence ID" value="NZ_BAAAXB010000001.1"/>
</dbReference>
<name>A0ABU1PTL5_9PSEU</name>
<dbReference type="PANTHER" id="PTHR48083:SF2">
    <property type="entry name" value="MEDIUM-CHAIN SPECIFIC ACYL-COA DEHYDROGENASE, MITOCHONDRIAL"/>
    <property type="match status" value="1"/>
</dbReference>
<keyword evidence="5" id="KW-1185">Reference proteome</keyword>
<evidence type="ECO:0000256" key="1">
    <source>
        <dbReference type="ARBA" id="ARBA00022630"/>
    </source>
</evidence>
<comment type="caution">
    <text evidence="4">The sequence shown here is derived from an EMBL/GenBank/DDBJ whole genome shotgun (WGS) entry which is preliminary data.</text>
</comment>
<dbReference type="Proteomes" id="UP001268819">
    <property type="component" value="Unassembled WGS sequence"/>
</dbReference>
<evidence type="ECO:0000259" key="3">
    <source>
        <dbReference type="Pfam" id="PF00441"/>
    </source>
</evidence>
<dbReference type="PANTHER" id="PTHR48083">
    <property type="entry name" value="MEDIUM-CHAIN SPECIFIC ACYL-COA DEHYDROGENASE, MITOCHONDRIAL-RELATED"/>
    <property type="match status" value="1"/>
</dbReference>
<dbReference type="Gene3D" id="1.20.140.10">
    <property type="entry name" value="Butyryl-CoA Dehydrogenase, subunit A, domain 3"/>
    <property type="match status" value="1"/>
</dbReference>
<dbReference type="SUPFAM" id="SSF47203">
    <property type="entry name" value="Acyl-CoA dehydrogenase C-terminal domain-like"/>
    <property type="match status" value="1"/>
</dbReference>
<proteinExistence type="predicted"/>
<feature type="domain" description="Acyl-CoA dehydrogenase/oxidase C-terminal" evidence="3">
    <location>
        <begin position="227"/>
        <end position="360"/>
    </location>
</feature>
<dbReference type="Pfam" id="PF00441">
    <property type="entry name" value="Acyl-CoA_dh_1"/>
    <property type="match status" value="1"/>
</dbReference>
<sequence>MTTTPIDPPDLADRPDAPDLVDLAGLFDDETIPLLRRLGERPRGAGAGGRPDPVDEETRAQVWAALTGLGALAGARTPAAPATLAAHLAVADLLGRALHQSPYLDTIAAADLLAGRGGPVEAIAEEGRTVALALRERGTDRPGDPPPFRVDGATITATRDFVAFAADVDHLLVVGAGRAALVAVDQPGVRVRRRDDVARGDLYLVELAGAAIDGDVLDVADAFPAVLARARLRHAAYLVGSARAAVRLACDRLRGRNAFGEPLARSTALAHRLAALAADAEAARALVDTAVTSGVDARLGAQAALLAGDVARRAAEEVVHLHGALGMTERCDAQLFYRRAAVDAQWYGTATALRAELAATLAARC</sequence>
<dbReference type="InterPro" id="IPR009075">
    <property type="entry name" value="AcylCo_DH/oxidase_C"/>
</dbReference>
<evidence type="ECO:0000313" key="4">
    <source>
        <dbReference type="EMBL" id="MDR6593990.1"/>
    </source>
</evidence>
<evidence type="ECO:0000256" key="2">
    <source>
        <dbReference type="ARBA" id="ARBA00023002"/>
    </source>
</evidence>
<evidence type="ECO:0000313" key="5">
    <source>
        <dbReference type="Proteomes" id="UP001268819"/>
    </source>
</evidence>
<keyword evidence="1" id="KW-0285">Flavoprotein</keyword>